<evidence type="ECO:0000313" key="2">
    <source>
        <dbReference type="Proteomes" id="UP000029067"/>
    </source>
</evidence>
<organism evidence="1 2">
    <name type="scientific">Bifidobacterium cuniculi</name>
    <dbReference type="NCBI Taxonomy" id="1688"/>
    <lineage>
        <taxon>Bacteria</taxon>
        <taxon>Bacillati</taxon>
        <taxon>Actinomycetota</taxon>
        <taxon>Actinomycetes</taxon>
        <taxon>Bifidobacteriales</taxon>
        <taxon>Bifidobacteriaceae</taxon>
        <taxon>Bifidobacterium</taxon>
    </lineage>
</organism>
<accession>A0A087B3X3</accession>
<comment type="caution">
    <text evidence="1">The sequence shown here is derived from an EMBL/GenBank/DDBJ whole genome shotgun (WGS) entry which is preliminary data.</text>
</comment>
<gene>
    <name evidence="1" type="ORF">BCUN_0218</name>
</gene>
<evidence type="ECO:0000313" key="1">
    <source>
        <dbReference type="EMBL" id="KFI65723.1"/>
    </source>
</evidence>
<sequence>MKSRDNTVAASAIRSLRVQTLLDEVPKTRIAQALGVSRPTVAKYLKADDMSLDMFLSIADIVGVDAADIIRQATEKASEEADAESK</sequence>
<dbReference type="Proteomes" id="UP000029067">
    <property type="component" value="Unassembled WGS sequence"/>
</dbReference>
<dbReference type="EMBL" id="JGYV01000001">
    <property type="protein sequence ID" value="KFI65723.1"/>
    <property type="molecule type" value="Genomic_DNA"/>
</dbReference>
<protein>
    <recommendedName>
        <fullName evidence="3">HTH cro/C1-type domain-containing protein</fullName>
    </recommendedName>
</protein>
<dbReference type="GO" id="GO:0003677">
    <property type="term" value="F:DNA binding"/>
    <property type="evidence" value="ECO:0007669"/>
    <property type="project" value="InterPro"/>
</dbReference>
<proteinExistence type="predicted"/>
<dbReference type="AlphaFoldDB" id="A0A087B3X3"/>
<evidence type="ECO:0008006" key="3">
    <source>
        <dbReference type="Google" id="ProtNLM"/>
    </source>
</evidence>
<dbReference type="InterPro" id="IPR010982">
    <property type="entry name" value="Lambda_DNA-bd_dom_sf"/>
</dbReference>
<reference evidence="1 2" key="1">
    <citation type="submission" date="2014-03" db="EMBL/GenBank/DDBJ databases">
        <title>Genomics of Bifidobacteria.</title>
        <authorList>
            <person name="Ventura M."/>
            <person name="Milani C."/>
            <person name="Lugli G.A."/>
        </authorList>
    </citation>
    <scope>NUCLEOTIDE SEQUENCE [LARGE SCALE GENOMIC DNA]</scope>
    <source>
        <strain evidence="1 2">LMG 10738</strain>
    </source>
</reference>
<keyword evidence="2" id="KW-1185">Reference proteome</keyword>
<name>A0A087B3X3_9BIFI</name>
<dbReference type="STRING" id="1688.BCUN_0218"/>
<dbReference type="OrthoDB" id="5185169at2"/>
<dbReference type="SUPFAM" id="SSF47413">
    <property type="entry name" value="lambda repressor-like DNA-binding domains"/>
    <property type="match status" value="1"/>
</dbReference>
<dbReference type="Gene3D" id="1.10.260.40">
    <property type="entry name" value="lambda repressor-like DNA-binding domains"/>
    <property type="match status" value="1"/>
</dbReference>
<dbReference type="RefSeq" id="WP_033515065.1">
    <property type="nucleotide sequence ID" value="NZ_JGYV01000001.1"/>
</dbReference>